<reference evidence="1 2" key="1">
    <citation type="submission" date="2019-02" db="EMBL/GenBank/DDBJ databases">
        <title>Sequencing the genomes of 1000 actinobacteria strains.</title>
        <authorList>
            <person name="Klenk H.-P."/>
        </authorList>
    </citation>
    <scope>NUCLEOTIDE SEQUENCE [LARGE SCALE GENOMIC DNA]</scope>
    <source>
        <strain evidence="1 2">DSM 18319</strain>
    </source>
</reference>
<name>A0A4Q8AQA2_9MICO</name>
<dbReference type="GO" id="GO:0003677">
    <property type="term" value="F:DNA binding"/>
    <property type="evidence" value="ECO:0007669"/>
    <property type="project" value="UniProtKB-KW"/>
</dbReference>
<dbReference type="AlphaFoldDB" id="A0A4Q8AQA2"/>
<evidence type="ECO:0000313" key="1">
    <source>
        <dbReference type="EMBL" id="RZU66890.1"/>
    </source>
</evidence>
<dbReference type="InterPro" id="IPR009351">
    <property type="entry name" value="AlkZ-like"/>
</dbReference>
<dbReference type="OrthoDB" id="9148135at2"/>
<gene>
    <name evidence="1" type="ORF">EV379_3260</name>
</gene>
<dbReference type="PANTHER" id="PTHR38479">
    <property type="entry name" value="LMO0824 PROTEIN"/>
    <property type="match status" value="1"/>
</dbReference>
<dbReference type="Pfam" id="PF06224">
    <property type="entry name" value="AlkZ-like"/>
    <property type="match status" value="1"/>
</dbReference>
<keyword evidence="1" id="KW-0238">DNA-binding</keyword>
<dbReference type="RefSeq" id="WP_130507021.1">
    <property type="nucleotide sequence ID" value="NZ_SHLC01000001.1"/>
</dbReference>
<proteinExistence type="predicted"/>
<dbReference type="Proteomes" id="UP000291483">
    <property type="component" value="Unassembled WGS sequence"/>
</dbReference>
<evidence type="ECO:0000313" key="2">
    <source>
        <dbReference type="Proteomes" id="UP000291483"/>
    </source>
</evidence>
<organism evidence="1 2">
    <name type="scientific">Microterricola gilva</name>
    <dbReference type="NCBI Taxonomy" id="393267"/>
    <lineage>
        <taxon>Bacteria</taxon>
        <taxon>Bacillati</taxon>
        <taxon>Actinomycetota</taxon>
        <taxon>Actinomycetes</taxon>
        <taxon>Micrococcales</taxon>
        <taxon>Microbacteriaceae</taxon>
        <taxon>Microterricola</taxon>
    </lineage>
</organism>
<dbReference type="PANTHER" id="PTHR38479:SF2">
    <property type="entry name" value="WINGED HELIX DNA-BINDING DOMAIN-CONTAINING PROTEIN"/>
    <property type="match status" value="1"/>
</dbReference>
<dbReference type="EMBL" id="SHLC01000001">
    <property type="protein sequence ID" value="RZU66890.1"/>
    <property type="molecule type" value="Genomic_DNA"/>
</dbReference>
<accession>A0A4Q8AQA2</accession>
<protein>
    <submittedName>
        <fullName evidence="1">Winged helix DNA-binding protein</fullName>
    </submittedName>
</protein>
<keyword evidence="2" id="KW-1185">Reference proteome</keyword>
<comment type="caution">
    <text evidence="1">The sequence shown here is derived from an EMBL/GenBank/DDBJ whole genome shotgun (WGS) entry which is preliminary data.</text>
</comment>
<sequence>MTAQLTRTEAIARRMHSHALWNPIAESPGGIVAHFTAMQAQEYGYALWATAQRMTNRPDAASLAAAVDAGDILRTHVLRPTWHFVAPAEARWLLELTAPRVQRINAPYLRRNGLDSATLNRALALIETELAGGRHRSRAQLQEHLARSGLAFGGMAMGLVMMEAELTRRVISGTTLGTARSYALFDERVPTADTAFDRERALSTLVARFIATRGPVTLKDFAVWSGLTLRDAKDGLAVANDREPDRFTAVGVEDFACWWAEPGTVATAPAVPRVDLVQGYDEYVMSYFPSKTLMQPPEYKPTAEFGRLLHTVLIDGVMAGQWKHVLRARDVTVQIATLRVFTAAEREATEQAAHRYGRFLGVPAAVEWLGATPK</sequence>